<keyword evidence="3" id="KW-0217">Developmental protein</keyword>
<dbReference type="SUPFAM" id="SSF46689">
    <property type="entry name" value="Homeodomain-like"/>
    <property type="match status" value="1"/>
</dbReference>
<evidence type="ECO:0000256" key="11">
    <source>
        <dbReference type="PROSITE-ProRule" id="PRU00108"/>
    </source>
</evidence>
<dbReference type="InParanoid" id="A0A6P8RIU5"/>
<proteinExistence type="inferred from homology"/>
<feature type="DNA-binding region" description="Homeobox" evidence="11">
    <location>
        <begin position="218"/>
        <end position="277"/>
    </location>
</feature>
<feature type="domain" description="Homeobox" evidence="13">
    <location>
        <begin position="216"/>
        <end position="276"/>
    </location>
</feature>
<dbReference type="PROSITE" id="PS00027">
    <property type="entry name" value="HOMEOBOX_1"/>
    <property type="match status" value="1"/>
</dbReference>
<dbReference type="InterPro" id="IPR051003">
    <property type="entry name" value="AP_axis_regulatory_Homeobox"/>
</dbReference>
<evidence type="ECO:0000256" key="3">
    <source>
        <dbReference type="ARBA" id="ARBA00022473"/>
    </source>
</evidence>
<dbReference type="KEGG" id="gsh:117361493"/>
<evidence type="ECO:0000256" key="1">
    <source>
        <dbReference type="ARBA" id="ARBA00004123"/>
    </source>
</evidence>
<dbReference type="Pfam" id="PF00046">
    <property type="entry name" value="Homeodomain"/>
    <property type="match status" value="1"/>
</dbReference>
<keyword evidence="14" id="KW-1185">Reference proteome</keyword>
<keyword evidence="4" id="KW-0805">Transcription regulation</keyword>
<evidence type="ECO:0000256" key="5">
    <source>
        <dbReference type="ARBA" id="ARBA00023125"/>
    </source>
</evidence>
<dbReference type="PROSITE" id="PS50071">
    <property type="entry name" value="HOMEOBOX_2"/>
    <property type="match status" value="1"/>
</dbReference>
<dbReference type="InterPro" id="IPR022067">
    <property type="entry name" value="HoxA13_N"/>
</dbReference>
<dbReference type="CDD" id="cd00086">
    <property type="entry name" value="homeodomain"/>
    <property type="match status" value="1"/>
</dbReference>
<evidence type="ECO:0000256" key="8">
    <source>
        <dbReference type="ARBA" id="ARBA00023242"/>
    </source>
</evidence>
<dbReference type="Proteomes" id="UP000515159">
    <property type="component" value="Chromosome 5"/>
</dbReference>
<evidence type="ECO:0000256" key="9">
    <source>
        <dbReference type="ARBA" id="ARBA00041102"/>
    </source>
</evidence>
<evidence type="ECO:0000259" key="13">
    <source>
        <dbReference type="PROSITE" id="PS50071"/>
    </source>
</evidence>
<sequence length="285" mass="31836">MCKVMNKDSPWAMEGLRDEGSSGHQCRNLLGSPSASSPVCSRSALGCGYSGQERPEVGREGAVSGPLGYGYHFGNRYYGCSMSHGMGVQQNALKPPAHAPLGGFPVEKCMDVSTLASTNVPSNEGASRAKEVPFYQGYTNPYQHVPGYLDMVSTFSSGEPRHETYISMEGYQSWTLANGWNSPVYCAKDQSQASHFWKPSFPGEVALNQPDMCVYRRGRKKRVPYTKPQLKDLENEYAINKFINKDKRRRISATTNLSERQVTIWFQNRRVKDKKIVSKLKENVP</sequence>
<dbReference type="RefSeq" id="XP_033802806.1">
    <property type="nucleotide sequence ID" value="XM_033946915.1"/>
</dbReference>
<dbReference type="InterPro" id="IPR009057">
    <property type="entry name" value="Homeodomain-like_sf"/>
</dbReference>
<organism evidence="14 15">
    <name type="scientific">Geotrypetes seraphini</name>
    <name type="common">Gaboon caecilian</name>
    <name type="synonym">Caecilia seraphini</name>
    <dbReference type="NCBI Taxonomy" id="260995"/>
    <lineage>
        <taxon>Eukaryota</taxon>
        <taxon>Metazoa</taxon>
        <taxon>Chordata</taxon>
        <taxon>Craniata</taxon>
        <taxon>Vertebrata</taxon>
        <taxon>Euteleostomi</taxon>
        <taxon>Amphibia</taxon>
        <taxon>Gymnophiona</taxon>
        <taxon>Geotrypetes</taxon>
    </lineage>
</organism>
<dbReference type="SMART" id="SM00389">
    <property type="entry name" value="HOX"/>
    <property type="match status" value="1"/>
</dbReference>
<dbReference type="Pfam" id="PF12284">
    <property type="entry name" value="HoxA13_N"/>
    <property type="match status" value="1"/>
</dbReference>
<comment type="function">
    <text evidence="10">Sequence-specific transcription factor that binds gene promoters and activates their transcription. Part of a developmental regulatory system that provides cells with specific positional identities on the anterior-posterior axis.</text>
</comment>
<keyword evidence="5 11" id="KW-0238">DNA-binding</keyword>
<dbReference type="InterPro" id="IPR017970">
    <property type="entry name" value="Homeobox_CS"/>
</dbReference>
<protein>
    <recommendedName>
        <fullName evidence="9">Homeobox protein Hox-D13</fullName>
    </recommendedName>
</protein>
<accession>A0A6P8RIU5</accession>
<dbReference type="CTD" id="3239"/>
<comment type="subcellular location">
    <subcellularLocation>
        <location evidence="1 11 12">Nucleus</location>
    </subcellularLocation>
</comment>
<evidence type="ECO:0000256" key="2">
    <source>
        <dbReference type="ARBA" id="ARBA00006317"/>
    </source>
</evidence>
<dbReference type="AlphaFoldDB" id="A0A6P8RIU5"/>
<reference evidence="15" key="1">
    <citation type="submission" date="2025-08" db="UniProtKB">
        <authorList>
            <consortium name="RefSeq"/>
        </authorList>
    </citation>
    <scope>IDENTIFICATION</scope>
</reference>
<dbReference type="PANTHER" id="PTHR45804:SF4">
    <property type="entry name" value="HOMEOBOX PROTEIN HOX-D13"/>
    <property type="match status" value="1"/>
</dbReference>
<keyword evidence="6 11" id="KW-0371">Homeobox</keyword>
<dbReference type="FunFam" id="1.10.10.60:FF:000084">
    <property type="entry name" value="Homeobox protein Hox-D13"/>
    <property type="match status" value="1"/>
</dbReference>
<dbReference type="GO" id="GO:0000981">
    <property type="term" value="F:DNA-binding transcription factor activity, RNA polymerase II-specific"/>
    <property type="evidence" value="ECO:0007669"/>
    <property type="project" value="InterPro"/>
</dbReference>
<evidence type="ECO:0000313" key="14">
    <source>
        <dbReference type="Proteomes" id="UP000515159"/>
    </source>
</evidence>
<dbReference type="Gene3D" id="1.10.10.60">
    <property type="entry name" value="Homeodomain-like"/>
    <property type="match status" value="1"/>
</dbReference>
<dbReference type="InterPro" id="IPR001356">
    <property type="entry name" value="HD"/>
</dbReference>
<keyword evidence="7" id="KW-0804">Transcription</keyword>
<gene>
    <name evidence="15" type="primary">HOXD13</name>
</gene>
<evidence type="ECO:0000256" key="6">
    <source>
        <dbReference type="ARBA" id="ARBA00023155"/>
    </source>
</evidence>
<keyword evidence="8 11" id="KW-0539">Nucleus</keyword>
<dbReference type="GO" id="GO:0005634">
    <property type="term" value="C:nucleus"/>
    <property type="evidence" value="ECO:0007669"/>
    <property type="project" value="UniProtKB-SubCell"/>
</dbReference>
<name>A0A6P8RIU5_GEOSA</name>
<evidence type="ECO:0000256" key="4">
    <source>
        <dbReference type="ARBA" id="ARBA00023015"/>
    </source>
</evidence>
<evidence type="ECO:0000256" key="10">
    <source>
        <dbReference type="ARBA" id="ARBA00045418"/>
    </source>
</evidence>
<dbReference type="FunCoup" id="A0A6P8RIU5">
    <property type="interactions" value="981"/>
</dbReference>
<evidence type="ECO:0000256" key="12">
    <source>
        <dbReference type="RuleBase" id="RU000682"/>
    </source>
</evidence>
<dbReference type="PANTHER" id="PTHR45804">
    <property type="entry name" value="SEGMENTATION PROTEIN FUSHI TARAZU-LIKE PROTEIN"/>
    <property type="match status" value="1"/>
</dbReference>
<evidence type="ECO:0000256" key="7">
    <source>
        <dbReference type="ARBA" id="ARBA00023163"/>
    </source>
</evidence>
<evidence type="ECO:0000313" key="15">
    <source>
        <dbReference type="RefSeq" id="XP_033802806.1"/>
    </source>
</evidence>
<dbReference type="GO" id="GO:0003677">
    <property type="term" value="F:DNA binding"/>
    <property type="evidence" value="ECO:0007669"/>
    <property type="project" value="UniProtKB-UniRule"/>
</dbReference>
<comment type="similarity">
    <text evidence="2">Belongs to the Abd-B homeobox family.</text>
</comment>
<dbReference type="GeneID" id="117361493"/>